<dbReference type="EMBL" id="CM001204">
    <property type="protein sequence ID" value="EGP84496.1"/>
    <property type="molecule type" value="Genomic_DNA"/>
</dbReference>
<dbReference type="HOGENOM" id="CLU_567668_0_0_1"/>
<dbReference type="AlphaFoldDB" id="F9XK53"/>
<organism evidence="1 2">
    <name type="scientific">Zymoseptoria tritici (strain CBS 115943 / IPO323)</name>
    <name type="common">Speckled leaf blotch fungus</name>
    <name type="synonym">Septoria tritici</name>
    <dbReference type="NCBI Taxonomy" id="336722"/>
    <lineage>
        <taxon>Eukaryota</taxon>
        <taxon>Fungi</taxon>
        <taxon>Dikarya</taxon>
        <taxon>Ascomycota</taxon>
        <taxon>Pezizomycotina</taxon>
        <taxon>Dothideomycetes</taxon>
        <taxon>Dothideomycetidae</taxon>
        <taxon>Mycosphaerellales</taxon>
        <taxon>Mycosphaerellaceae</taxon>
        <taxon>Zymoseptoria</taxon>
    </lineage>
</organism>
<dbReference type="RefSeq" id="XP_003849520.1">
    <property type="nucleotide sequence ID" value="XM_003849472.1"/>
</dbReference>
<proteinExistence type="predicted"/>
<protein>
    <recommendedName>
        <fullName evidence="3">Glycosyltransferase family 17 protein</fullName>
    </recommendedName>
</protein>
<dbReference type="InterPro" id="IPR006813">
    <property type="entry name" value="Glyco_trans_17"/>
</dbReference>
<evidence type="ECO:0000313" key="1">
    <source>
        <dbReference type="EMBL" id="EGP84496.1"/>
    </source>
</evidence>
<evidence type="ECO:0000313" key="2">
    <source>
        <dbReference type="Proteomes" id="UP000008062"/>
    </source>
</evidence>
<dbReference type="OrthoDB" id="6474464at2759"/>
<name>F9XK53_ZYMTI</name>
<dbReference type="GeneID" id="13402315"/>
<evidence type="ECO:0008006" key="3">
    <source>
        <dbReference type="Google" id="ProtNLM"/>
    </source>
</evidence>
<dbReference type="GO" id="GO:0003830">
    <property type="term" value="F:beta-1,4-mannosylglycoprotein 4-beta-N-acetylglucosaminyltransferase activity"/>
    <property type="evidence" value="ECO:0007669"/>
    <property type="project" value="InterPro"/>
</dbReference>
<dbReference type="OMA" id="FEWPAGE"/>
<dbReference type="GO" id="GO:0006044">
    <property type="term" value="P:N-acetylglucosamine metabolic process"/>
    <property type="evidence" value="ECO:0007669"/>
    <property type="project" value="TreeGrafter"/>
</dbReference>
<dbReference type="Pfam" id="PF04724">
    <property type="entry name" value="Glyco_transf_17"/>
    <property type="match status" value="2"/>
</dbReference>
<sequence>MCRKHGFTQYREQGSRKRKVYDMFLISTELDWLEIRLNTLAPYVDYFIIVESPTTFTGMHKPLHLEQNWKNFTKFHDQIFHTVVKDPGPSLGYSTWTHEDFMRDSLYFSAFAALTGKKEAREGDVIIVSDVDEIPKPETLIALRNCDIPDRVTLRSHFYYYSFQWLHVGQQWPHPQATVFKTLSTTIKPSHLRAGIGGIQTSIPFLGAIRRWREKADMWDAAWHCSSGFATLREVITKMNSFSHTPLNTPENRDRENIKDRVRNGKDLYGRRGERYQRVDNNHDVPQYVLENRQKYGYLLDRDGKTAGFEDWNVTEEDEKAAMEARRKARQEENLKIQQAFQKAEEIAAKKAAAERAKQGACYGRSAGLFSTEVGRSPLANLPENSRATYRPPAEVRQHEYNLPRPQRPYNNRRTSILHTRTTKLYSTQLFESHASFPLSTQCRQSGEARIGAVFSNVFRRIHTSSSGQCAVQFERLVYTQ</sequence>
<reference evidence="1 2" key="1">
    <citation type="journal article" date="2011" name="PLoS Genet.">
        <title>Finished genome of the fungal wheat pathogen Mycosphaerella graminicola reveals dispensome structure, chromosome plasticity, and stealth pathogenesis.</title>
        <authorList>
            <person name="Goodwin S.B."/>
            <person name="Ben M'barek S."/>
            <person name="Dhillon B."/>
            <person name="Wittenberg A.H.J."/>
            <person name="Crane C.F."/>
            <person name="Hane J.K."/>
            <person name="Foster A.J."/>
            <person name="Van der Lee T.A.J."/>
            <person name="Grimwood J."/>
            <person name="Aerts A."/>
            <person name="Antoniw J."/>
            <person name="Bailey A."/>
            <person name="Bluhm B."/>
            <person name="Bowler J."/>
            <person name="Bristow J."/>
            <person name="van der Burgt A."/>
            <person name="Canto-Canche B."/>
            <person name="Churchill A.C.L."/>
            <person name="Conde-Ferraez L."/>
            <person name="Cools H.J."/>
            <person name="Coutinho P.M."/>
            <person name="Csukai M."/>
            <person name="Dehal P."/>
            <person name="De Wit P."/>
            <person name="Donzelli B."/>
            <person name="van de Geest H.C."/>
            <person name="van Ham R.C.H.J."/>
            <person name="Hammond-Kosack K.E."/>
            <person name="Henrissat B."/>
            <person name="Kilian A."/>
            <person name="Kobayashi A.K."/>
            <person name="Koopmann E."/>
            <person name="Kourmpetis Y."/>
            <person name="Kuzniar A."/>
            <person name="Lindquist E."/>
            <person name="Lombard V."/>
            <person name="Maliepaard C."/>
            <person name="Martins N."/>
            <person name="Mehrabi R."/>
            <person name="Nap J.P.H."/>
            <person name="Ponomarenko A."/>
            <person name="Rudd J.J."/>
            <person name="Salamov A."/>
            <person name="Schmutz J."/>
            <person name="Schouten H.J."/>
            <person name="Shapiro H."/>
            <person name="Stergiopoulos I."/>
            <person name="Torriani S.F.F."/>
            <person name="Tu H."/>
            <person name="de Vries R.P."/>
            <person name="Waalwijk C."/>
            <person name="Ware S.B."/>
            <person name="Wiebenga A."/>
            <person name="Zwiers L.-H."/>
            <person name="Oliver R.P."/>
            <person name="Grigoriev I.V."/>
            <person name="Kema G.H.J."/>
        </authorList>
    </citation>
    <scope>NUCLEOTIDE SEQUENCE [LARGE SCALE GENOMIC DNA]</scope>
    <source>
        <strain evidence="2">CBS 115943 / IPO323</strain>
    </source>
</reference>
<dbReference type="KEGG" id="ztr:MYCGRDRAFT_110873"/>
<dbReference type="eggNOG" id="ENOG502QPVW">
    <property type="taxonomic scope" value="Eukaryota"/>
</dbReference>
<keyword evidence="2" id="KW-1185">Reference proteome</keyword>
<accession>F9XK53</accession>
<gene>
    <name evidence="1" type="ORF">MYCGRDRAFT_110873</name>
</gene>
<dbReference type="PANTHER" id="PTHR12224:SF0">
    <property type="entry name" value="BETA-1,4-MANNOSYL-GLYCOPROTEIN 4-BETA-N-ACETYLGLUCOSAMINYLTRANSFERASE"/>
    <property type="match status" value="1"/>
</dbReference>
<dbReference type="GO" id="GO:0016020">
    <property type="term" value="C:membrane"/>
    <property type="evidence" value="ECO:0007669"/>
    <property type="project" value="InterPro"/>
</dbReference>
<dbReference type="PANTHER" id="PTHR12224">
    <property type="entry name" value="BETA-1,4-MANNOSYL-GLYCOPROTEIN BETA-1,4-N-ACETYLGLUCOSAMINYL-TRANSFERASE"/>
    <property type="match status" value="1"/>
</dbReference>
<dbReference type="Proteomes" id="UP000008062">
    <property type="component" value="Chromosome 9"/>
</dbReference>
<dbReference type="InParanoid" id="F9XK53"/>